<feature type="region of interest" description="Disordered" evidence="1">
    <location>
        <begin position="147"/>
        <end position="215"/>
    </location>
</feature>
<dbReference type="Proteomes" id="UP000321926">
    <property type="component" value="Unassembled WGS sequence"/>
</dbReference>
<evidence type="ECO:0008006" key="4">
    <source>
        <dbReference type="Google" id="ProtNLM"/>
    </source>
</evidence>
<protein>
    <recommendedName>
        <fullName evidence="4">Outer membrane beta-barrel protein</fullName>
    </recommendedName>
</protein>
<reference evidence="2 3" key="1">
    <citation type="submission" date="2019-08" db="EMBL/GenBank/DDBJ databases">
        <authorList>
            <person name="Shi S."/>
        </authorList>
    </citation>
    <scope>NUCLEOTIDE SEQUENCE [LARGE SCALE GENOMIC DNA]</scope>
    <source>
        <strain evidence="2 3">GY10130</strain>
    </source>
</reference>
<organism evidence="2 3">
    <name type="scientific">Pontibacter qinzhouensis</name>
    <dbReference type="NCBI Taxonomy" id="2603253"/>
    <lineage>
        <taxon>Bacteria</taxon>
        <taxon>Pseudomonadati</taxon>
        <taxon>Bacteroidota</taxon>
        <taxon>Cytophagia</taxon>
        <taxon>Cytophagales</taxon>
        <taxon>Hymenobacteraceae</taxon>
        <taxon>Pontibacter</taxon>
    </lineage>
</organism>
<evidence type="ECO:0000256" key="1">
    <source>
        <dbReference type="SAM" id="MobiDB-lite"/>
    </source>
</evidence>
<gene>
    <name evidence="2" type="ORF">FVR03_02445</name>
</gene>
<dbReference type="OrthoDB" id="963987at2"/>
<evidence type="ECO:0000313" key="3">
    <source>
        <dbReference type="Proteomes" id="UP000321926"/>
    </source>
</evidence>
<dbReference type="EMBL" id="VRTY01000006">
    <property type="protein sequence ID" value="TXK52008.1"/>
    <property type="molecule type" value="Genomic_DNA"/>
</dbReference>
<proteinExistence type="predicted"/>
<dbReference type="AlphaFoldDB" id="A0A5C8KAD9"/>
<feature type="compositionally biased region" description="Basic and acidic residues" evidence="1">
    <location>
        <begin position="149"/>
        <end position="185"/>
    </location>
</feature>
<accession>A0A5C8KAD9</accession>
<feature type="compositionally biased region" description="Basic and acidic residues" evidence="1">
    <location>
        <begin position="192"/>
        <end position="215"/>
    </location>
</feature>
<evidence type="ECO:0000313" key="2">
    <source>
        <dbReference type="EMBL" id="TXK52008.1"/>
    </source>
</evidence>
<sequence length="215" mass="24164">MGAASVGQAQVYRTAAGIRLDGERLGLTIQQRVFEKSTIEGIFAVGTREVSATALYEWHRPILGRRLNYYLGAGAHVGNLKDSGAFTGLDAILGLEYKVNGLPILISTDIKPAFHVNHEDWVALSTGISIRYVILAEKKKKKSLWPFGNKEEDTKSKSKKKQQVEEKPGVLDIFKKKEPPKEEKKKGLRGIFKKEEPPKVEEKPTFRDIFKKKED</sequence>
<keyword evidence="3" id="KW-1185">Reference proteome</keyword>
<name>A0A5C8KAD9_9BACT</name>
<comment type="caution">
    <text evidence="2">The sequence shown here is derived from an EMBL/GenBank/DDBJ whole genome shotgun (WGS) entry which is preliminary data.</text>
</comment>